<dbReference type="EMBL" id="JAPDRQ010000011">
    <property type="protein sequence ID" value="KAJ9663034.1"/>
    <property type="molecule type" value="Genomic_DNA"/>
</dbReference>
<accession>A0ACC3AIN8</accession>
<reference evidence="1" key="1">
    <citation type="submission" date="2022-10" db="EMBL/GenBank/DDBJ databases">
        <title>Culturing micro-colonial fungi from biological soil crusts in the Mojave desert and describing Neophaeococcomyces mojavensis, and introducing the new genera and species Taxawa tesnikishii.</title>
        <authorList>
            <person name="Kurbessoian T."/>
            <person name="Stajich J.E."/>
        </authorList>
    </citation>
    <scope>NUCLEOTIDE SEQUENCE</scope>
    <source>
        <strain evidence="1">JES_112</strain>
    </source>
</reference>
<sequence>MAAVVYNPQGMVYGNPALIQGAPIAYAIAQWALNQGVRIADAYAVGGQFEIWAQVEIAILIRQFCAFYNLPLDTVKREHPVFTEPALHADFAMLQPAHLTHVVEFKIEGSGANAVDKFVNAVNQDINRVIEKRFIPALLGPPARPVVCVGVSLTPACDQKMAQTFAMQGDRPTRVQVPASTICLWIYARQCQ</sequence>
<name>A0ACC3AIN8_9EURO</name>
<keyword evidence="2" id="KW-1185">Reference proteome</keyword>
<organism evidence="1 2">
    <name type="scientific">Neophaeococcomyces mojaviensis</name>
    <dbReference type="NCBI Taxonomy" id="3383035"/>
    <lineage>
        <taxon>Eukaryota</taxon>
        <taxon>Fungi</taxon>
        <taxon>Dikarya</taxon>
        <taxon>Ascomycota</taxon>
        <taxon>Pezizomycotina</taxon>
        <taxon>Eurotiomycetes</taxon>
        <taxon>Chaetothyriomycetidae</taxon>
        <taxon>Chaetothyriales</taxon>
        <taxon>Chaetothyriales incertae sedis</taxon>
        <taxon>Neophaeococcomyces</taxon>
    </lineage>
</organism>
<evidence type="ECO:0000313" key="1">
    <source>
        <dbReference type="EMBL" id="KAJ9663034.1"/>
    </source>
</evidence>
<comment type="caution">
    <text evidence="1">The sequence shown here is derived from an EMBL/GenBank/DDBJ whole genome shotgun (WGS) entry which is preliminary data.</text>
</comment>
<protein>
    <submittedName>
        <fullName evidence="1">Uncharacterized protein</fullName>
    </submittedName>
</protein>
<proteinExistence type="predicted"/>
<dbReference type="Proteomes" id="UP001172386">
    <property type="component" value="Unassembled WGS sequence"/>
</dbReference>
<gene>
    <name evidence="1" type="ORF">H2198_001026</name>
</gene>
<evidence type="ECO:0000313" key="2">
    <source>
        <dbReference type="Proteomes" id="UP001172386"/>
    </source>
</evidence>